<keyword evidence="4 6" id="KW-1133">Transmembrane helix</keyword>
<evidence type="ECO:0000313" key="7">
    <source>
        <dbReference type="EMBL" id="AXY73821.1"/>
    </source>
</evidence>
<sequence length="459" mass="51873">MKLLKSSFWLHSIFYTLLQRFSLFFFGAVSFMVLVRGFSKQPHGVETNGVWAMYLTIMALFETIKQGLLRNPTIKFLGLTEYAGKKKEVQSSALVINVGCSVLAILLFTVGGAWLSHVFKMPDLIDMLAWSALFVVLLVPYNHYEILLQAHYQFSKIFWAYFIRQGIFFTGVILLSFVFSEYLTLRNLVLLQIGALLAGTAVLYRATAPYRLRGFHYDTHIMRRMFHFGKYIFGTNLFSNLARTFDHFVTASLLSPAMGAKFVSYYNIVGRINNMIDVPSLAAADVLFPKNVETLETDGLGKVKYYLERMMGTILALIVPLSLFIFLFPKLIIYILAGSDYQEAVPILQLTIMFSLVRPLGFQFGSTMDAIGKPQANFYVSVCLMLFNLGATYAGLYFFEGMGAAYATVAFNIVSAFVLLAILKKYVKVEVRNIGKYMLQAYKDLFGFARKKLIKPSGS</sequence>
<reference evidence="7 8" key="1">
    <citation type="submission" date="2018-09" db="EMBL/GenBank/DDBJ databases">
        <title>Genome sequencing of strain 6GH32-13.</title>
        <authorList>
            <person name="Weon H.-Y."/>
            <person name="Heo J."/>
            <person name="Kwon S.-W."/>
        </authorList>
    </citation>
    <scope>NUCLEOTIDE SEQUENCE [LARGE SCALE GENOMIC DNA]</scope>
    <source>
        <strain evidence="7 8">5GH32-13</strain>
    </source>
</reference>
<evidence type="ECO:0000256" key="6">
    <source>
        <dbReference type="SAM" id="Phobius"/>
    </source>
</evidence>
<dbReference type="PANTHER" id="PTHR30250:SF26">
    <property type="entry name" value="PSMA PROTEIN"/>
    <property type="match status" value="1"/>
</dbReference>
<dbReference type="AlphaFoldDB" id="A0A3B7MTJ9"/>
<feature type="transmembrane region" description="Helical" evidence="6">
    <location>
        <begin position="378"/>
        <end position="399"/>
    </location>
</feature>
<dbReference type="PANTHER" id="PTHR30250">
    <property type="entry name" value="PST FAMILY PREDICTED COLANIC ACID TRANSPORTER"/>
    <property type="match status" value="1"/>
</dbReference>
<keyword evidence="8" id="KW-1185">Reference proteome</keyword>
<feature type="transmembrane region" description="Helical" evidence="6">
    <location>
        <begin position="185"/>
        <end position="204"/>
    </location>
</feature>
<evidence type="ECO:0000256" key="3">
    <source>
        <dbReference type="ARBA" id="ARBA00022692"/>
    </source>
</evidence>
<accession>A0A3B7MTJ9</accession>
<comment type="subcellular location">
    <subcellularLocation>
        <location evidence="1">Cell membrane</location>
        <topology evidence="1">Multi-pass membrane protein</topology>
    </subcellularLocation>
</comment>
<keyword evidence="3 6" id="KW-0812">Transmembrane</keyword>
<dbReference type="Proteomes" id="UP000263900">
    <property type="component" value="Chromosome"/>
</dbReference>
<evidence type="ECO:0000256" key="2">
    <source>
        <dbReference type="ARBA" id="ARBA00022475"/>
    </source>
</evidence>
<feature type="transmembrane region" description="Helical" evidence="6">
    <location>
        <begin position="94"/>
        <end position="115"/>
    </location>
</feature>
<organism evidence="7 8">
    <name type="scientific">Paraflavitalea soli</name>
    <dbReference type="NCBI Taxonomy" id="2315862"/>
    <lineage>
        <taxon>Bacteria</taxon>
        <taxon>Pseudomonadati</taxon>
        <taxon>Bacteroidota</taxon>
        <taxon>Chitinophagia</taxon>
        <taxon>Chitinophagales</taxon>
        <taxon>Chitinophagaceae</taxon>
        <taxon>Paraflavitalea</taxon>
    </lineage>
</organism>
<dbReference type="EMBL" id="CP032157">
    <property type="protein sequence ID" value="AXY73821.1"/>
    <property type="molecule type" value="Genomic_DNA"/>
</dbReference>
<feature type="transmembrane region" description="Helical" evidence="6">
    <location>
        <begin position="158"/>
        <end position="179"/>
    </location>
</feature>
<feature type="transmembrane region" description="Helical" evidence="6">
    <location>
        <begin position="405"/>
        <end position="423"/>
    </location>
</feature>
<dbReference type="RefSeq" id="WP_119049656.1">
    <property type="nucleotide sequence ID" value="NZ_CP032157.1"/>
</dbReference>
<dbReference type="InterPro" id="IPR050833">
    <property type="entry name" value="Poly_Biosynth_Transport"/>
</dbReference>
<dbReference type="KEGG" id="pseg:D3H65_07440"/>
<dbReference type="OrthoDB" id="650636at2"/>
<dbReference type="GO" id="GO:0005886">
    <property type="term" value="C:plasma membrane"/>
    <property type="evidence" value="ECO:0007669"/>
    <property type="project" value="UniProtKB-SubCell"/>
</dbReference>
<keyword evidence="5 6" id="KW-0472">Membrane</keyword>
<feature type="transmembrane region" description="Helical" evidence="6">
    <location>
        <begin position="127"/>
        <end position="146"/>
    </location>
</feature>
<protein>
    <submittedName>
        <fullName evidence="7">Uncharacterized protein</fullName>
    </submittedName>
</protein>
<name>A0A3B7MTJ9_9BACT</name>
<gene>
    <name evidence="7" type="ORF">D3H65_07440</name>
</gene>
<feature type="transmembrane region" description="Helical" evidence="6">
    <location>
        <begin position="51"/>
        <end position="69"/>
    </location>
</feature>
<feature type="transmembrane region" description="Helical" evidence="6">
    <location>
        <begin position="347"/>
        <end position="366"/>
    </location>
</feature>
<evidence type="ECO:0000256" key="1">
    <source>
        <dbReference type="ARBA" id="ARBA00004651"/>
    </source>
</evidence>
<proteinExistence type="predicted"/>
<evidence type="ECO:0000313" key="8">
    <source>
        <dbReference type="Proteomes" id="UP000263900"/>
    </source>
</evidence>
<feature type="transmembrane region" description="Helical" evidence="6">
    <location>
        <begin position="21"/>
        <end position="39"/>
    </location>
</feature>
<dbReference type="Pfam" id="PF13440">
    <property type="entry name" value="Polysacc_synt_3"/>
    <property type="match status" value="1"/>
</dbReference>
<feature type="transmembrane region" description="Helical" evidence="6">
    <location>
        <begin position="314"/>
        <end position="335"/>
    </location>
</feature>
<keyword evidence="2" id="KW-1003">Cell membrane</keyword>
<evidence type="ECO:0000256" key="4">
    <source>
        <dbReference type="ARBA" id="ARBA00022989"/>
    </source>
</evidence>
<evidence type="ECO:0000256" key="5">
    <source>
        <dbReference type="ARBA" id="ARBA00023136"/>
    </source>
</evidence>